<dbReference type="AlphaFoldDB" id="A0A1G7EBC7"/>
<evidence type="ECO:0000313" key="2">
    <source>
        <dbReference type="EMBL" id="SDE60736.1"/>
    </source>
</evidence>
<dbReference type="Proteomes" id="UP000199245">
    <property type="component" value="Unassembled WGS sequence"/>
</dbReference>
<feature type="region of interest" description="Disordered" evidence="1">
    <location>
        <begin position="1"/>
        <end position="32"/>
    </location>
</feature>
<proteinExistence type="predicted"/>
<name>A0A1G7EBC7_9BRAD</name>
<organism evidence="2 3">
    <name type="scientific">Bradyrhizobium brasilense</name>
    <dbReference type="NCBI Taxonomy" id="1419277"/>
    <lineage>
        <taxon>Bacteria</taxon>
        <taxon>Pseudomonadati</taxon>
        <taxon>Pseudomonadota</taxon>
        <taxon>Alphaproteobacteria</taxon>
        <taxon>Hyphomicrobiales</taxon>
        <taxon>Nitrobacteraceae</taxon>
        <taxon>Bradyrhizobium</taxon>
    </lineage>
</organism>
<reference evidence="2 3" key="1">
    <citation type="submission" date="2016-10" db="EMBL/GenBank/DDBJ databases">
        <authorList>
            <person name="de Groot N.N."/>
        </authorList>
    </citation>
    <scope>NUCLEOTIDE SEQUENCE [LARGE SCALE GENOMIC DNA]</scope>
    <source>
        <strain evidence="2 3">R5</strain>
    </source>
</reference>
<evidence type="ECO:0000256" key="1">
    <source>
        <dbReference type="SAM" id="MobiDB-lite"/>
    </source>
</evidence>
<gene>
    <name evidence="2" type="ORF">SAMN05216337_103026</name>
</gene>
<evidence type="ECO:0000313" key="3">
    <source>
        <dbReference type="Proteomes" id="UP000199245"/>
    </source>
</evidence>
<accession>A0A1G7EBC7</accession>
<dbReference type="EMBL" id="FMZW01000030">
    <property type="protein sequence ID" value="SDE60736.1"/>
    <property type="molecule type" value="Genomic_DNA"/>
</dbReference>
<sequence>MGALSASRVVERAPTRRALRARRPPPQAGEAKKVRTLIVDRSLYPPFARVADASRRFSSRSASTVALVLTVGIADMPGRKRPVRL</sequence>
<protein>
    <submittedName>
        <fullName evidence="2">Uncharacterized protein</fullName>
    </submittedName>
</protein>